<dbReference type="EMBL" id="MN988532">
    <property type="protein sequence ID" value="QIG73501.1"/>
    <property type="molecule type" value="Genomic_DNA"/>
</dbReference>
<sequence>MRKFEFSSKSYTAHKLLAKRLIDYEFDFEVNFSKKTVRVTLDDSSSAINQFYTFMVDHYDREITLSDILDSEVLDKKQ</sequence>
<accession>A0A7S5RDJ7</accession>
<keyword evidence="2" id="KW-1185">Reference proteome</keyword>
<name>A0A7S5RDJ7_9CAUD</name>
<protein>
    <submittedName>
        <fullName evidence="1">Uncharacterized protein</fullName>
    </submittedName>
</protein>
<evidence type="ECO:0000313" key="2">
    <source>
        <dbReference type="Proteomes" id="UP000615696"/>
    </source>
</evidence>
<dbReference type="Proteomes" id="UP000615696">
    <property type="component" value="Segment"/>
</dbReference>
<gene>
    <name evidence="1" type="ORF">EVC04_064</name>
</gene>
<reference evidence="1 2" key="1">
    <citation type="submission" date="2020-01" db="EMBL/GenBank/DDBJ databases">
        <title>Patterns of diversity and host range of bacteriophage communities associated with bean-nodulatin bacteria.</title>
        <authorList>
            <person name="Vann Cauwenberghe J."/>
            <person name="Santamaria R.I."/>
            <person name="Bustos P."/>
            <person name="Juarez S."/>
            <person name="Gonzalez V."/>
        </authorList>
    </citation>
    <scope>NUCLEOTIDE SEQUENCE [LARGE SCALE GENOMIC DNA]</scope>
    <source>
        <strain evidence="2">RHph</strain>
    </source>
</reference>
<evidence type="ECO:0000313" key="1">
    <source>
        <dbReference type="EMBL" id="QIG73501.1"/>
    </source>
</evidence>
<proteinExistence type="predicted"/>
<organism evidence="1 2">
    <name type="scientific">Rhizobium phage RHph_I1_9</name>
    <dbReference type="NCBI Taxonomy" id="2509729"/>
    <lineage>
        <taxon>Viruses</taxon>
        <taxon>Duplodnaviria</taxon>
        <taxon>Heunggongvirae</taxon>
        <taxon>Uroviricota</taxon>
        <taxon>Caudoviricetes</taxon>
        <taxon>Pootjesviridae</taxon>
        <taxon>Staniewskivirinae</taxon>
        <taxon>Trinifflemingvirus</taxon>
        <taxon>Trinifflemingvirus I19</taxon>
    </lineage>
</organism>